<dbReference type="AlphaFoldDB" id="A0A7J0G2Z1"/>
<proteinExistence type="predicted"/>
<reference evidence="1 2" key="1">
    <citation type="submission" date="2019-07" db="EMBL/GenBank/DDBJ databases">
        <title>De Novo Assembly of kiwifruit Actinidia rufa.</title>
        <authorList>
            <person name="Sugita-Konishi S."/>
            <person name="Sato K."/>
            <person name="Mori E."/>
            <person name="Abe Y."/>
            <person name="Kisaki G."/>
            <person name="Hamano K."/>
            <person name="Suezawa K."/>
            <person name="Otani M."/>
            <person name="Fukuda T."/>
            <person name="Manabe T."/>
            <person name="Gomi K."/>
            <person name="Tabuchi M."/>
            <person name="Akimitsu K."/>
            <person name="Kataoka I."/>
        </authorList>
    </citation>
    <scope>NUCLEOTIDE SEQUENCE [LARGE SCALE GENOMIC DNA]</scope>
    <source>
        <strain evidence="2">cv. Fuchu</strain>
    </source>
</reference>
<keyword evidence="2" id="KW-1185">Reference proteome</keyword>
<dbReference type="OrthoDB" id="1932527at2759"/>
<evidence type="ECO:0008006" key="3">
    <source>
        <dbReference type="Google" id="ProtNLM"/>
    </source>
</evidence>
<evidence type="ECO:0000313" key="1">
    <source>
        <dbReference type="EMBL" id="GFZ05155.1"/>
    </source>
</evidence>
<protein>
    <recommendedName>
        <fullName evidence="3">Reverse transcriptase domain-containing protein</fullName>
    </recommendedName>
</protein>
<dbReference type="Proteomes" id="UP000585474">
    <property type="component" value="Unassembled WGS sequence"/>
</dbReference>
<gene>
    <name evidence="1" type="ORF">Acr_17g0007270</name>
</gene>
<organism evidence="1 2">
    <name type="scientific">Actinidia rufa</name>
    <dbReference type="NCBI Taxonomy" id="165716"/>
    <lineage>
        <taxon>Eukaryota</taxon>
        <taxon>Viridiplantae</taxon>
        <taxon>Streptophyta</taxon>
        <taxon>Embryophyta</taxon>
        <taxon>Tracheophyta</taxon>
        <taxon>Spermatophyta</taxon>
        <taxon>Magnoliopsida</taxon>
        <taxon>eudicotyledons</taxon>
        <taxon>Gunneridae</taxon>
        <taxon>Pentapetalae</taxon>
        <taxon>asterids</taxon>
        <taxon>Ericales</taxon>
        <taxon>Actinidiaceae</taxon>
        <taxon>Actinidia</taxon>
    </lineage>
</organism>
<comment type="caution">
    <text evidence="1">The sequence shown here is derived from an EMBL/GenBank/DDBJ whole genome shotgun (WGS) entry which is preliminary data.</text>
</comment>
<evidence type="ECO:0000313" key="2">
    <source>
        <dbReference type="Proteomes" id="UP000585474"/>
    </source>
</evidence>
<dbReference type="EMBL" id="BJWL01000017">
    <property type="protein sequence ID" value="GFZ05155.1"/>
    <property type="molecule type" value="Genomic_DNA"/>
</dbReference>
<name>A0A7J0G2Z1_9ERIC</name>
<sequence length="309" mass="35016">MKYQVPTLAELRQASLPSYHYSASSSGVPAPELGRGATVGENSKNMTRAEDNFTAKLPLTLAHSDFDAGDEGFFTVVIDNLPKEMDNVWLRQIVKALEKCKMFSFPTRKGRRKTFPLIKVTESGNGWLYRSAIAKPYTSTSTAVLVEAFIREQVLSIQVREWSGHRMLLTFPSKEEMNSMLGGSWLYEWFEEIHTWKPGEEEESARVVWIGCYGVPLNLWNANTFLSIGNVRDEFNMEKGLRLGPSLSPFLFLIVAEGLNWLFKRAEWGLIKGVRLGNNDISISHLQFADDTLILYQAEKGKVLNIKRI</sequence>
<accession>A0A7J0G2Z1</accession>